<feature type="transmembrane region" description="Helical" evidence="7">
    <location>
        <begin position="288"/>
        <end position="309"/>
    </location>
</feature>
<dbReference type="SUPFAM" id="SSF144091">
    <property type="entry name" value="Rhomboid-like"/>
    <property type="match status" value="1"/>
</dbReference>
<name>A0A4Z1KHZ7_9HELO</name>
<keyword evidence="5 7" id="KW-1133">Transmembrane helix</keyword>
<keyword evidence="10" id="KW-1185">Reference proteome</keyword>
<dbReference type="Proteomes" id="UP000297280">
    <property type="component" value="Unassembled WGS sequence"/>
</dbReference>
<evidence type="ECO:0000256" key="6">
    <source>
        <dbReference type="ARBA" id="ARBA00023136"/>
    </source>
</evidence>
<evidence type="ECO:0000256" key="3">
    <source>
        <dbReference type="ARBA" id="ARBA00022692"/>
    </source>
</evidence>
<dbReference type="InterPro" id="IPR035952">
    <property type="entry name" value="Rhomboid-like_sf"/>
</dbReference>
<comment type="caution">
    <text evidence="9">The sequence shown here is derived from an EMBL/GenBank/DDBJ whole genome shotgun (WGS) entry which is preliminary data.</text>
</comment>
<dbReference type="Gene3D" id="1.20.1540.10">
    <property type="entry name" value="Rhomboid-like"/>
    <property type="match status" value="1"/>
</dbReference>
<reference evidence="9 10" key="1">
    <citation type="submission" date="2017-12" db="EMBL/GenBank/DDBJ databases">
        <title>Comparative genomics of Botrytis spp.</title>
        <authorList>
            <person name="Valero-Jimenez C.A."/>
            <person name="Tapia P."/>
            <person name="Veloso J."/>
            <person name="Silva-Moreno E."/>
            <person name="Staats M."/>
            <person name="Valdes J.H."/>
            <person name="Van Kan J.A.L."/>
        </authorList>
    </citation>
    <scope>NUCLEOTIDE SEQUENCE [LARGE SCALE GENOMIC DNA]</scope>
    <source>
        <strain evidence="9 10">MUCL3349</strain>
    </source>
</reference>
<dbReference type="Pfam" id="PF01694">
    <property type="entry name" value="Rhomboid"/>
    <property type="match status" value="1"/>
</dbReference>
<comment type="subcellular location">
    <subcellularLocation>
        <location evidence="1">Membrane</location>
        <topology evidence="1">Multi-pass membrane protein</topology>
    </subcellularLocation>
</comment>
<evidence type="ECO:0000313" key="10">
    <source>
        <dbReference type="Proteomes" id="UP000297280"/>
    </source>
</evidence>
<feature type="transmembrane region" description="Helical" evidence="7">
    <location>
        <begin position="263"/>
        <end position="282"/>
    </location>
</feature>
<dbReference type="AlphaFoldDB" id="A0A4Z1KHZ7"/>
<dbReference type="STRING" id="87229.A0A4Z1KHZ7"/>
<feature type="transmembrane region" description="Helical" evidence="7">
    <location>
        <begin position="236"/>
        <end position="256"/>
    </location>
</feature>
<evidence type="ECO:0000259" key="8">
    <source>
        <dbReference type="Pfam" id="PF01694"/>
    </source>
</evidence>
<keyword evidence="6 7" id="KW-0472">Membrane</keyword>
<feature type="transmembrane region" description="Helical" evidence="7">
    <location>
        <begin position="193"/>
        <end position="216"/>
    </location>
</feature>
<evidence type="ECO:0000256" key="4">
    <source>
        <dbReference type="ARBA" id="ARBA00022801"/>
    </source>
</evidence>
<evidence type="ECO:0000256" key="5">
    <source>
        <dbReference type="ARBA" id="ARBA00022989"/>
    </source>
</evidence>
<feature type="transmembrane region" description="Helical" evidence="7">
    <location>
        <begin position="157"/>
        <end position="181"/>
    </location>
</feature>
<dbReference type="GO" id="GO:0016020">
    <property type="term" value="C:membrane"/>
    <property type="evidence" value="ECO:0007669"/>
    <property type="project" value="UniProtKB-SubCell"/>
</dbReference>
<evidence type="ECO:0000256" key="2">
    <source>
        <dbReference type="ARBA" id="ARBA00009045"/>
    </source>
</evidence>
<comment type="similarity">
    <text evidence="2">Belongs to the peptidase S54 family.</text>
</comment>
<evidence type="ECO:0000256" key="7">
    <source>
        <dbReference type="SAM" id="Phobius"/>
    </source>
</evidence>
<sequence>MLRKIGLFKPSGILSRINVTPIRRPLNARSFRSRVLTNYNHDASQEINIEPPPPPQPNPPVKSNVAAMTIFTVVAVTTIYTTSAIYENLNLQKETPRIMDMFTRNEENTYDVRRKMHEMNYPPGILYAPTPWPPIRQLSHLQGREKFWNRLMPSEKFTYTIMATNLGIHALGSLAPGLWFNIFMHTPSMNRNFTLLTCVFGHGGLAHLGMNMYGFHSFMPALGQDPAFKSSIPHMTAFYLSSGVMGSWAQALSAGLRPNVAPVPFLGASGAIFALIGAFAMQHPEAQFQILFIPYPFAAQELLGAAMLFDLMGVCGAYKTLRLGHAAHLSGALMGLGYVYFDCERNVWRPLCRGVYKWFGMRKWEKKIERYV</sequence>
<evidence type="ECO:0000256" key="1">
    <source>
        <dbReference type="ARBA" id="ARBA00004141"/>
    </source>
</evidence>
<proteinExistence type="inferred from homology"/>
<dbReference type="InterPro" id="IPR050925">
    <property type="entry name" value="Rhomboid_protease_S54"/>
</dbReference>
<keyword evidence="4" id="KW-0378">Hydrolase</keyword>
<dbReference type="OrthoDB" id="10260614at2759"/>
<organism evidence="9 10">
    <name type="scientific">Botrytis porri</name>
    <dbReference type="NCBI Taxonomy" id="87229"/>
    <lineage>
        <taxon>Eukaryota</taxon>
        <taxon>Fungi</taxon>
        <taxon>Dikarya</taxon>
        <taxon>Ascomycota</taxon>
        <taxon>Pezizomycotina</taxon>
        <taxon>Leotiomycetes</taxon>
        <taxon>Helotiales</taxon>
        <taxon>Sclerotiniaceae</taxon>
        <taxon>Botrytis</taxon>
    </lineage>
</organism>
<protein>
    <recommendedName>
        <fullName evidence="8">Peptidase S54 rhomboid domain-containing protein</fullName>
    </recommendedName>
</protein>
<accession>A0A4Z1KHZ7</accession>
<feature type="domain" description="Peptidase S54 rhomboid" evidence="8">
    <location>
        <begin position="193"/>
        <end position="344"/>
    </location>
</feature>
<dbReference type="PANTHER" id="PTHR43731:SF14">
    <property type="entry name" value="PRESENILIN-ASSOCIATED RHOMBOID-LIKE PROTEIN, MITOCHONDRIAL"/>
    <property type="match status" value="1"/>
</dbReference>
<gene>
    <name evidence="9" type="ORF">BPOR_0689g00020</name>
</gene>
<dbReference type="GO" id="GO:0004252">
    <property type="term" value="F:serine-type endopeptidase activity"/>
    <property type="evidence" value="ECO:0007669"/>
    <property type="project" value="InterPro"/>
</dbReference>
<dbReference type="EMBL" id="PQXO01000688">
    <property type="protein sequence ID" value="TGO83184.1"/>
    <property type="molecule type" value="Genomic_DNA"/>
</dbReference>
<dbReference type="InterPro" id="IPR022764">
    <property type="entry name" value="Peptidase_S54_rhomboid_dom"/>
</dbReference>
<evidence type="ECO:0000313" key="9">
    <source>
        <dbReference type="EMBL" id="TGO83184.1"/>
    </source>
</evidence>
<dbReference type="PANTHER" id="PTHR43731">
    <property type="entry name" value="RHOMBOID PROTEASE"/>
    <property type="match status" value="1"/>
</dbReference>
<keyword evidence="3 7" id="KW-0812">Transmembrane</keyword>
<dbReference type="GO" id="GO:0006465">
    <property type="term" value="P:signal peptide processing"/>
    <property type="evidence" value="ECO:0007669"/>
    <property type="project" value="TreeGrafter"/>
</dbReference>